<gene>
    <name evidence="2" type="ORF">ABEG18_21945</name>
</gene>
<accession>A0AAU7JD86</accession>
<keyword evidence="1" id="KW-1133">Transmembrane helix</keyword>
<evidence type="ECO:0000313" key="2">
    <source>
        <dbReference type="EMBL" id="XBO38338.1"/>
    </source>
</evidence>
<proteinExistence type="predicted"/>
<dbReference type="EMBL" id="CP157484">
    <property type="protein sequence ID" value="XBO38338.1"/>
    <property type="molecule type" value="Genomic_DNA"/>
</dbReference>
<feature type="transmembrane region" description="Helical" evidence="1">
    <location>
        <begin position="86"/>
        <end position="109"/>
    </location>
</feature>
<reference evidence="2" key="1">
    <citation type="submission" date="2024-05" db="EMBL/GenBank/DDBJ databases">
        <authorList>
            <person name="Kim S."/>
            <person name="Heo J."/>
            <person name="Choi H."/>
            <person name="Choi Y."/>
            <person name="Kwon S.-W."/>
            <person name="Kim Y."/>
        </authorList>
    </citation>
    <scope>NUCLEOTIDE SEQUENCE</scope>
    <source>
        <strain evidence="2">KACC 23698</strain>
    </source>
</reference>
<sequence>MAAETPKGASAVADGPVAFRTLEKLGPHLSMMMGRGGFHGLLTRALFLAAAEVPWLTTVQVVDGDLVGLKVAHSESDQADLCNGEVVLLAQLLGLLAAFIGPALTLRLLSQIWPQLPFDDPDFSATANEEKAE</sequence>
<feature type="transmembrane region" description="Helical" evidence="1">
    <location>
        <begin position="41"/>
        <end position="62"/>
    </location>
</feature>
<keyword evidence="1" id="KW-0472">Membrane</keyword>
<evidence type="ECO:0000256" key="1">
    <source>
        <dbReference type="SAM" id="Phobius"/>
    </source>
</evidence>
<dbReference type="AlphaFoldDB" id="A0AAU7JD86"/>
<keyword evidence="1" id="KW-0812">Transmembrane</keyword>
<dbReference type="RefSeq" id="WP_406855177.1">
    <property type="nucleotide sequence ID" value="NZ_CP157484.1"/>
</dbReference>
<organism evidence="2">
    <name type="scientific">Alsobacter sp. KACC 23698</name>
    <dbReference type="NCBI Taxonomy" id="3149229"/>
    <lineage>
        <taxon>Bacteria</taxon>
        <taxon>Pseudomonadati</taxon>
        <taxon>Pseudomonadota</taxon>
        <taxon>Alphaproteobacteria</taxon>
        <taxon>Hyphomicrobiales</taxon>
        <taxon>Alsobacteraceae</taxon>
        <taxon>Alsobacter</taxon>
    </lineage>
</organism>
<protein>
    <submittedName>
        <fullName evidence="2">Uncharacterized protein</fullName>
    </submittedName>
</protein>
<name>A0AAU7JD86_9HYPH</name>